<dbReference type="PANTHER" id="PTHR43800:SF1">
    <property type="entry name" value="PEPTIDYL-LYSINE N-ACETYLTRANSFERASE YJAB"/>
    <property type="match status" value="1"/>
</dbReference>
<dbReference type="PANTHER" id="PTHR43800">
    <property type="entry name" value="PEPTIDYL-LYSINE N-ACETYLTRANSFERASE YJAB"/>
    <property type="match status" value="1"/>
</dbReference>
<dbReference type="Pfam" id="PF13673">
    <property type="entry name" value="Acetyltransf_10"/>
    <property type="match status" value="1"/>
</dbReference>
<accession>A0ABW5WQA2</accession>
<evidence type="ECO:0000313" key="4">
    <source>
        <dbReference type="EMBL" id="MFD2824649.1"/>
    </source>
</evidence>
<dbReference type="InterPro" id="IPR000182">
    <property type="entry name" value="GNAT_dom"/>
</dbReference>
<proteinExistence type="predicted"/>
<keyword evidence="5" id="KW-1185">Reference proteome</keyword>
<protein>
    <submittedName>
        <fullName evidence="4">GNAT family N-acetyltransferase</fullName>
        <ecNumber evidence="4">2.3.1.-</ecNumber>
    </submittedName>
</protein>
<gene>
    <name evidence="4" type="ORF">ACFS5M_13285</name>
</gene>
<organism evidence="4 5">
    <name type="scientific">Lacinutrix iliipiscaria</name>
    <dbReference type="NCBI Taxonomy" id="1230532"/>
    <lineage>
        <taxon>Bacteria</taxon>
        <taxon>Pseudomonadati</taxon>
        <taxon>Bacteroidota</taxon>
        <taxon>Flavobacteriia</taxon>
        <taxon>Flavobacteriales</taxon>
        <taxon>Flavobacteriaceae</taxon>
        <taxon>Lacinutrix</taxon>
    </lineage>
</organism>
<evidence type="ECO:0000313" key="5">
    <source>
        <dbReference type="Proteomes" id="UP001597533"/>
    </source>
</evidence>
<dbReference type="Gene3D" id="3.40.630.30">
    <property type="match status" value="1"/>
</dbReference>
<dbReference type="RefSeq" id="WP_183489178.1">
    <property type="nucleotide sequence ID" value="NZ_JBHUOV010000015.1"/>
</dbReference>
<evidence type="ECO:0000256" key="2">
    <source>
        <dbReference type="ARBA" id="ARBA00023315"/>
    </source>
</evidence>
<dbReference type="PROSITE" id="PS51186">
    <property type="entry name" value="GNAT"/>
    <property type="match status" value="1"/>
</dbReference>
<dbReference type="SUPFAM" id="SSF55729">
    <property type="entry name" value="Acyl-CoA N-acyltransferases (Nat)"/>
    <property type="match status" value="1"/>
</dbReference>
<feature type="domain" description="N-acetyltransferase" evidence="3">
    <location>
        <begin position="17"/>
        <end position="148"/>
    </location>
</feature>
<dbReference type="GO" id="GO:0016746">
    <property type="term" value="F:acyltransferase activity"/>
    <property type="evidence" value="ECO:0007669"/>
    <property type="project" value="UniProtKB-KW"/>
</dbReference>
<dbReference type="Proteomes" id="UP001597533">
    <property type="component" value="Unassembled WGS sequence"/>
</dbReference>
<comment type="caution">
    <text evidence="4">The sequence shown here is derived from an EMBL/GenBank/DDBJ whole genome shotgun (WGS) entry which is preliminary data.</text>
</comment>
<dbReference type="EMBL" id="JBHUOV010000015">
    <property type="protein sequence ID" value="MFD2824649.1"/>
    <property type="molecule type" value="Genomic_DNA"/>
</dbReference>
<sequence>MDHGIDYIDKFEYKEVVNVWEASVRATHHFLKEADIAYFKPLILNTYLDAVELRCCRDEYCKIIGFVGVAEENLEMLFIHPSHRGKGIGKTLLDYVINSLKVNKVDVNEQNEQAVGFYKHCGFETIGRSETDASGKPYPILHLELIKI</sequence>
<dbReference type="EC" id="2.3.1.-" evidence="4"/>
<dbReference type="CDD" id="cd04301">
    <property type="entry name" value="NAT_SF"/>
    <property type="match status" value="1"/>
</dbReference>
<evidence type="ECO:0000256" key="1">
    <source>
        <dbReference type="ARBA" id="ARBA00022679"/>
    </source>
</evidence>
<evidence type="ECO:0000259" key="3">
    <source>
        <dbReference type="PROSITE" id="PS51186"/>
    </source>
</evidence>
<keyword evidence="2 4" id="KW-0012">Acyltransferase</keyword>
<keyword evidence="1 4" id="KW-0808">Transferase</keyword>
<reference evidence="5" key="1">
    <citation type="journal article" date="2019" name="Int. J. Syst. Evol. Microbiol.">
        <title>The Global Catalogue of Microorganisms (GCM) 10K type strain sequencing project: providing services to taxonomists for standard genome sequencing and annotation.</title>
        <authorList>
            <consortium name="The Broad Institute Genomics Platform"/>
            <consortium name="The Broad Institute Genome Sequencing Center for Infectious Disease"/>
            <person name="Wu L."/>
            <person name="Ma J."/>
        </authorList>
    </citation>
    <scope>NUCLEOTIDE SEQUENCE [LARGE SCALE GENOMIC DNA]</scope>
    <source>
        <strain evidence="5">KCTC 32141</strain>
    </source>
</reference>
<dbReference type="InterPro" id="IPR016181">
    <property type="entry name" value="Acyl_CoA_acyltransferase"/>
</dbReference>
<name>A0ABW5WQA2_9FLAO</name>